<gene>
    <name evidence="1" type="ORF">WAZ07_22425</name>
</gene>
<dbReference type="RefSeq" id="WP_336474219.1">
    <property type="nucleotide sequence ID" value="NZ_JBAWSX010000019.1"/>
</dbReference>
<keyword evidence="1" id="KW-0540">Nuclease</keyword>
<dbReference type="GO" id="GO:0004519">
    <property type="term" value="F:endonuclease activity"/>
    <property type="evidence" value="ECO:0007669"/>
    <property type="project" value="UniProtKB-KW"/>
</dbReference>
<accession>A0ABU8FN19</accession>
<sequence length="270" mass="31496">MSICNICRDDKPCIEQYVIPEVLCGYYYINTVCETCYENVIASVDRLLISHKLIQYKIDQLKHQIDSPLLLDIYDEEEYTNKETDSDEFQFSNSLIMKLCKRHDISLHNEIWKEERVTKVAGSIQRELLLDNRKYKMSLLKMAYLFAVHTIDGYFHDPDAIVISNILSNIDFIELKDRNIVRDLSKSSLWNTLNTDCENHYFILLSGKDGLFCFIRLFDVFDVVVHLSKKSYNLPSPIVGVNDAINQVFYKKSLKEYMNGLFKPTNGIQS</sequence>
<dbReference type="Proteomes" id="UP001372526">
    <property type="component" value="Unassembled WGS sequence"/>
</dbReference>
<evidence type="ECO:0000313" key="1">
    <source>
        <dbReference type="EMBL" id="MEI4803928.1"/>
    </source>
</evidence>
<comment type="caution">
    <text evidence="1">The sequence shown here is derived from an EMBL/GenBank/DDBJ whole genome shotgun (WGS) entry which is preliminary data.</text>
</comment>
<proteinExistence type="predicted"/>
<keyword evidence="2" id="KW-1185">Reference proteome</keyword>
<evidence type="ECO:0000313" key="2">
    <source>
        <dbReference type="Proteomes" id="UP001372526"/>
    </source>
</evidence>
<name>A0ABU8FN19_9BACI</name>
<dbReference type="EMBL" id="JBAWSX010000019">
    <property type="protein sequence ID" value="MEI4803928.1"/>
    <property type="molecule type" value="Genomic_DNA"/>
</dbReference>
<organism evidence="1 2">
    <name type="scientific">Bacillus bruguierae</name>
    <dbReference type="NCBI Taxonomy" id="3127667"/>
    <lineage>
        <taxon>Bacteria</taxon>
        <taxon>Bacillati</taxon>
        <taxon>Bacillota</taxon>
        <taxon>Bacilli</taxon>
        <taxon>Bacillales</taxon>
        <taxon>Bacillaceae</taxon>
        <taxon>Bacillus</taxon>
    </lineage>
</organism>
<reference evidence="1 2" key="1">
    <citation type="submission" date="2024-01" db="EMBL/GenBank/DDBJ databases">
        <title>Seven novel Bacillus-like species.</title>
        <authorList>
            <person name="Liu G."/>
        </authorList>
    </citation>
    <scope>NUCLEOTIDE SEQUENCE [LARGE SCALE GENOMIC DNA]</scope>
    <source>
        <strain evidence="1 2">FJAT-51639</strain>
    </source>
</reference>
<keyword evidence="1" id="KW-0378">Hydrolase</keyword>
<protein>
    <submittedName>
        <fullName evidence="1">HNH endonuclease</fullName>
    </submittedName>
</protein>
<keyword evidence="1" id="KW-0255">Endonuclease</keyword>